<sequence length="614" mass="66733">MVLLTGFPTAEHFRAQLSLLAASELSSLPCTPEQAAAIASLYAARSQHFLGIGAPEDQRTLPLLPLEVFGTQRFGLRFYRLLLGRLGPANAALDVLLAAPLATFLGHHTALLAQVPVLRRFTLSAQMPAFLRDVVAQIASRFPFLEVELGAEDPFSPVLQQLGSAPDRLLVTAPFADAGVNAVQRNRLRNRAQPDALDANKARTVVREVTGASMLLHVMRSPASFDQWVPRTVLARKPRGPETHRMLTMDGVGVVSFLYFLDAAFFNDLPDVMDYSATDLVADALPPQTVPLRQRFVFRNVKFASLPTRQVLQAQRAGRVLAPKALAPVASFALRLGRQALVCSKAAVNVANYEVGRLNAQNTRLHSARRFSRAEAELVAATLPDLFPVRQYVAHCGLYVYNPFIDEAADTFIKAEIMRLGLQSHYAKKITDRAGRSHELADLVRGIGERTYGAIDAPHAIPGAVLSPEEEALAAELGVPSRLFVVYRAVAMQLAANGVCARLAALEAQHHLPFTLLQCERVVGFYARDEVQRLFSAGPFALNRAVQPNTGVPVRTADPELQAAANLGVFGQMLGVFDRPVDGAAVDAISRTGSLGVVRELSDRVVGHYAARFQ</sequence>
<dbReference type="AlphaFoldDB" id="V6LDF8"/>
<dbReference type="EMBL" id="AUWU02000008">
    <property type="protein sequence ID" value="KAH0569985.1"/>
    <property type="molecule type" value="Genomic_DNA"/>
</dbReference>
<organism evidence="1">
    <name type="scientific">Spironucleus salmonicida</name>
    <dbReference type="NCBI Taxonomy" id="348837"/>
    <lineage>
        <taxon>Eukaryota</taxon>
        <taxon>Metamonada</taxon>
        <taxon>Diplomonadida</taxon>
        <taxon>Hexamitidae</taxon>
        <taxon>Hexamitinae</taxon>
        <taxon>Spironucleus</taxon>
    </lineage>
</organism>
<reference evidence="1 2" key="1">
    <citation type="journal article" date="2014" name="PLoS Genet.">
        <title>The Genome of Spironucleus salmonicida Highlights a Fish Pathogen Adapted to Fluctuating Environments.</title>
        <authorList>
            <person name="Xu F."/>
            <person name="Jerlstrom-Hultqvist J."/>
            <person name="Einarsson E."/>
            <person name="Astvaldsson A."/>
            <person name="Svard S.G."/>
            <person name="Andersson J.O."/>
        </authorList>
    </citation>
    <scope>NUCLEOTIDE SEQUENCE</scope>
    <source>
        <strain evidence="2">ATCC 50377</strain>
    </source>
</reference>
<proteinExistence type="predicted"/>
<keyword evidence="3" id="KW-1185">Reference proteome</keyword>
<evidence type="ECO:0000313" key="1">
    <source>
        <dbReference type="EMBL" id="EST42517.1"/>
    </source>
</evidence>
<evidence type="ECO:0000313" key="2">
    <source>
        <dbReference type="EMBL" id="KAH0569985.1"/>
    </source>
</evidence>
<dbReference type="Proteomes" id="UP000018208">
    <property type="component" value="Unassembled WGS sequence"/>
</dbReference>
<accession>V6LDF8</accession>
<reference evidence="2" key="2">
    <citation type="submission" date="2020-12" db="EMBL/GenBank/DDBJ databases">
        <title>New Spironucleus salmonicida genome in near-complete chromosomes.</title>
        <authorList>
            <person name="Xu F."/>
            <person name="Kurt Z."/>
            <person name="Jimenez-Gonzalez A."/>
            <person name="Astvaldsson A."/>
            <person name="Andersson J.O."/>
            <person name="Svard S.G."/>
        </authorList>
    </citation>
    <scope>NUCLEOTIDE SEQUENCE</scope>
    <source>
        <strain evidence="2">ATCC 50377</strain>
    </source>
</reference>
<name>V6LDF8_9EUKA</name>
<dbReference type="VEuPathDB" id="GiardiaDB:SS50377_27957"/>
<gene>
    <name evidence="1" type="ORF">SS50377_17826</name>
    <name evidence="2" type="ORF">SS50377_27957</name>
</gene>
<protein>
    <submittedName>
        <fullName evidence="1">Uncharacterized protein</fullName>
    </submittedName>
</protein>
<dbReference type="EMBL" id="KI546159">
    <property type="protein sequence ID" value="EST42517.1"/>
    <property type="molecule type" value="Genomic_DNA"/>
</dbReference>
<evidence type="ECO:0000313" key="3">
    <source>
        <dbReference type="Proteomes" id="UP000018208"/>
    </source>
</evidence>